<dbReference type="EMBL" id="CM037614">
    <property type="protein sequence ID" value="KAH8015607.1"/>
    <property type="molecule type" value="Genomic_DNA"/>
</dbReference>
<accession>A0ACB8G7Q4</accession>
<keyword evidence="2" id="KW-1185">Reference proteome</keyword>
<evidence type="ECO:0000313" key="2">
    <source>
        <dbReference type="Proteomes" id="UP000827872"/>
    </source>
</evidence>
<dbReference type="Proteomes" id="UP000827872">
    <property type="component" value="Linkage Group LG01"/>
</dbReference>
<sequence>MESAESAEAKGEGENESPLVETEASKGHGKEDPGLGQVEETVAREVPVLNGEDQEEDLGPSCAETPTADAKEGADDGSEAPHPASTQLEEDNPKSDKEMPGQDIPSESATAPPDTPVPSLAVADPSCSTTTTEQPAKPPKAASNLPEPPDFYCVKWINWKGERTPIITQSENGPCPLLAIMNILFLQWKLHLLSTAKLLATLLGPGAPVNKLDSGYESEAFIEMSAEAHQI</sequence>
<name>A0ACB8G7Q4_9SAUR</name>
<comment type="caution">
    <text evidence="1">The sequence shown here is derived from an EMBL/GenBank/DDBJ whole genome shotgun (WGS) entry which is preliminary data.</text>
</comment>
<proteinExistence type="predicted"/>
<gene>
    <name evidence="1" type="ORF">K3G42_006126</name>
</gene>
<protein>
    <submittedName>
        <fullName evidence="1">Uncharacterized protein</fullName>
    </submittedName>
</protein>
<organism evidence="1 2">
    <name type="scientific">Sphaerodactylus townsendi</name>
    <dbReference type="NCBI Taxonomy" id="933632"/>
    <lineage>
        <taxon>Eukaryota</taxon>
        <taxon>Metazoa</taxon>
        <taxon>Chordata</taxon>
        <taxon>Craniata</taxon>
        <taxon>Vertebrata</taxon>
        <taxon>Euteleostomi</taxon>
        <taxon>Lepidosauria</taxon>
        <taxon>Squamata</taxon>
        <taxon>Bifurcata</taxon>
        <taxon>Gekkota</taxon>
        <taxon>Sphaerodactylidae</taxon>
        <taxon>Sphaerodactylus</taxon>
    </lineage>
</organism>
<reference evidence="1" key="1">
    <citation type="submission" date="2021-08" db="EMBL/GenBank/DDBJ databases">
        <title>The first chromosome-level gecko genome reveals the dynamic sex chromosomes of Neotropical dwarf geckos (Sphaerodactylidae: Sphaerodactylus).</title>
        <authorList>
            <person name="Pinto B.J."/>
            <person name="Keating S.E."/>
            <person name="Gamble T."/>
        </authorList>
    </citation>
    <scope>NUCLEOTIDE SEQUENCE</scope>
    <source>
        <strain evidence="1">TG3544</strain>
    </source>
</reference>
<evidence type="ECO:0000313" key="1">
    <source>
        <dbReference type="EMBL" id="KAH8015607.1"/>
    </source>
</evidence>